<dbReference type="EMBL" id="JBJXBP010000001">
    <property type="protein sequence ID" value="KAL3849039.1"/>
    <property type="molecule type" value="Genomic_DNA"/>
</dbReference>
<evidence type="ECO:0000256" key="1">
    <source>
        <dbReference type="ARBA" id="ARBA00009995"/>
    </source>
</evidence>
<dbReference type="InterPro" id="IPR050481">
    <property type="entry name" value="UDP-glycosyltransf_plant"/>
</dbReference>
<comment type="similarity">
    <text evidence="1 3">Belongs to the UDP-glycosyltransferase family.</text>
</comment>
<evidence type="ECO:0000256" key="4">
    <source>
        <dbReference type="RuleBase" id="RU362057"/>
    </source>
</evidence>
<dbReference type="SUPFAM" id="SSF53756">
    <property type="entry name" value="UDP-Glycosyltransferase/glycogen phosphorylase"/>
    <property type="match status" value="1"/>
</dbReference>
<dbReference type="FunFam" id="3.40.50.2000:FF:000056">
    <property type="entry name" value="Glycosyltransferase"/>
    <property type="match status" value="1"/>
</dbReference>
<proteinExistence type="inferred from homology"/>
<comment type="caution">
    <text evidence="5">The sequence shown here is derived from an EMBL/GenBank/DDBJ whole genome shotgun (WGS) entry which is preliminary data.</text>
</comment>
<evidence type="ECO:0000256" key="2">
    <source>
        <dbReference type="ARBA" id="ARBA00022679"/>
    </source>
</evidence>
<dbReference type="AlphaFoldDB" id="A0ABD3UHP7"/>
<evidence type="ECO:0000313" key="5">
    <source>
        <dbReference type="EMBL" id="KAL3849039.1"/>
    </source>
</evidence>
<organism evidence="5 6">
    <name type="scientific">Penstemon smallii</name>
    <dbReference type="NCBI Taxonomy" id="265156"/>
    <lineage>
        <taxon>Eukaryota</taxon>
        <taxon>Viridiplantae</taxon>
        <taxon>Streptophyta</taxon>
        <taxon>Embryophyta</taxon>
        <taxon>Tracheophyta</taxon>
        <taxon>Spermatophyta</taxon>
        <taxon>Magnoliopsida</taxon>
        <taxon>eudicotyledons</taxon>
        <taxon>Gunneridae</taxon>
        <taxon>Pentapetalae</taxon>
        <taxon>asterids</taxon>
        <taxon>lamiids</taxon>
        <taxon>Lamiales</taxon>
        <taxon>Plantaginaceae</taxon>
        <taxon>Cheloneae</taxon>
        <taxon>Penstemon</taxon>
    </lineage>
</organism>
<dbReference type="EC" id="2.4.1.-" evidence="4"/>
<evidence type="ECO:0000313" key="6">
    <source>
        <dbReference type="Proteomes" id="UP001634393"/>
    </source>
</evidence>
<name>A0ABD3UHP7_9LAMI</name>
<dbReference type="PANTHER" id="PTHR48048:SF45">
    <property type="entry name" value="GLYCOSYLTRANSFERASE"/>
    <property type="match status" value="1"/>
</dbReference>
<sequence length="487" mass="54724">MQKTELIFIPSPGLSHLVSTVETAKLLLQRDERLSVTVLIIRRPNDNLIDNYTQKHSSNSNTNSRLQFINLPYQENSPVSTNVLFGFIDNQKDHIREIVSNLMKNPSQSGDYKLGGLVLDMFCMKFIDVANEFNLPSYVFITSGACSLGLIFHLVELKYEHNQELANYRNSDVELSVPCFSIPVPAKVLPSVVVEEGPMSDIFLNYFKRIPEANGIMVNTFHELEPFAIEALSNQNKYPKVYPVGPILSLSSDDEQSSHQGYDEIKKWLDEQPESSVIFLCFGSMGSFEESQVKEIASALEKSGQRFLWSLRKPGEEGEGVMQAPTEYEDFGEVLPEKFLERTEGIGKVIGWAPQVAVLSHPAIGGFVSHCGWNSILESVWFGVPMATFPLYAEQQINAFELVKELGMAEEIRIDYRTNMRGEQLSEMVGSGEIEAAIRWLMAEEGGSRVRNKVKEMKERSRMALMEGGSSYNAQSVFIEDVIKNAS</sequence>
<dbReference type="CDD" id="cd03784">
    <property type="entry name" value="GT1_Gtf-like"/>
    <property type="match status" value="1"/>
</dbReference>
<reference evidence="5 6" key="1">
    <citation type="submission" date="2024-12" db="EMBL/GenBank/DDBJ databases">
        <title>The unique morphological basis and parallel evolutionary history of personate flowers in Penstemon.</title>
        <authorList>
            <person name="Depatie T.H."/>
            <person name="Wessinger C.A."/>
        </authorList>
    </citation>
    <scope>NUCLEOTIDE SEQUENCE [LARGE SCALE GENOMIC DNA]</scope>
    <source>
        <strain evidence="5">WTNN_2</strain>
        <tissue evidence="5">Leaf</tissue>
    </source>
</reference>
<gene>
    <name evidence="5" type="ORF">ACJIZ3_010921</name>
</gene>
<evidence type="ECO:0000256" key="3">
    <source>
        <dbReference type="RuleBase" id="RU003718"/>
    </source>
</evidence>
<keyword evidence="2 3" id="KW-0808">Transferase</keyword>
<dbReference type="Gene3D" id="3.40.50.2000">
    <property type="entry name" value="Glycogen Phosphorylase B"/>
    <property type="match status" value="2"/>
</dbReference>
<accession>A0ABD3UHP7</accession>
<dbReference type="GO" id="GO:0016757">
    <property type="term" value="F:glycosyltransferase activity"/>
    <property type="evidence" value="ECO:0007669"/>
    <property type="project" value="UniProtKB-KW"/>
</dbReference>
<dbReference type="PANTHER" id="PTHR48048">
    <property type="entry name" value="GLYCOSYLTRANSFERASE"/>
    <property type="match status" value="1"/>
</dbReference>
<dbReference type="InterPro" id="IPR002213">
    <property type="entry name" value="UDP_glucos_trans"/>
</dbReference>
<dbReference type="PROSITE" id="PS00375">
    <property type="entry name" value="UDPGT"/>
    <property type="match status" value="1"/>
</dbReference>
<keyword evidence="6" id="KW-1185">Reference proteome</keyword>
<dbReference type="Proteomes" id="UP001634393">
    <property type="component" value="Unassembled WGS sequence"/>
</dbReference>
<protein>
    <recommendedName>
        <fullName evidence="4">Glycosyltransferase</fullName>
        <ecNumber evidence="4">2.4.1.-</ecNumber>
    </recommendedName>
</protein>
<dbReference type="InterPro" id="IPR035595">
    <property type="entry name" value="UDP_glycos_trans_CS"/>
</dbReference>
<keyword evidence="3" id="KW-0328">Glycosyltransferase</keyword>
<dbReference type="Pfam" id="PF00201">
    <property type="entry name" value="UDPGT"/>
    <property type="match status" value="1"/>
</dbReference>